<evidence type="ECO:0000256" key="1">
    <source>
        <dbReference type="SAM" id="MobiDB-lite"/>
    </source>
</evidence>
<evidence type="ECO:0000313" key="3">
    <source>
        <dbReference type="Proteomes" id="UP001279734"/>
    </source>
</evidence>
<dbReference type="AlphaFoldDB" id="A0AAD3P3T4"/>
<keyword evidence="3" id="KW-1185">Reference proteome</keyword>
<feature type="region of interest" description="Disordered" evidence="1">
    <location>
        <begin position="196"/>
        <end position="236"/>
    </location>
</feature>
<dbReference type="EMBL" id="BSYO01000001">
    <property type="protein sequence ID" value="GMG99245.1"/>
    <property type="molecule type" value="Genomic_DNA"/>
</dbReference>
<proteinExistence type="predicted"/>
<organism evidence="2 3">
    <name type="scientific">Nepenthes gracilis</name>
    <name type="common">Slender pitcher plant</name>
    <dbReference type="NCBI Taxonomy" id="150966"/>
    <lineage>
        <taxon>Eukaryota</taxon>
        <taxon>Viridiplantae</taxon>
        <taxon>Streptophyta</taxon>
        <taxon>Embryophyta</taxon>
        <taxon>Tracheophyta</taxon>
        <taxon>Spermatophyta</taxon>
        <taxon>Magnoliopsida</taxon>
        <taxon>eudicotyledons</taxon>
        <taxon>Gunneridae</taxon>
        <taxon>Pentapetalae</taxon>
        <taxon>Caryophyllales</taxon>
        <taxon>Nepenthaceae</taxon>
        <taxon>Nepenthes</taxon>
    </lineage>
</organism>
<accession>A0AAD3P3T4</accession>
<dbReference type="Proteomes" id="UP001279734">
    <property type="component" value="Unassembled WGS sequence"/>
</dbReference>
<gene>
    <name evidence="2" type="ORF">Nepgr_001085</name>
</gene>
<reference evidence="2" key="1">
    <citation type="submission" date="2023-05" db="EMBL/GenBank/DDBJ databases">
        <title>Nepenthes gracilis genome sequencing.</title>
        <authorList>
            <person name="Fukushima K."/>
        </authorList>
    </citation>
    <scope>NUCLEOTIDE SEQUENCE</scope>
    <source>
        <strain evidence="2">SING2019-196</strain>
    </source>
</reference>
<comment type="caution">
    <text evidence="2">The sequence shown here is derived from an EMBL/GenBank/DDBJ whole genome shotgun (WGS) entry which is preliminary data.</text>
</comment>
<feature type="compositionally biased region" description="Polar residues" evidence="1">
    <location>
        <begin position="226"/>
        <end position="236"/>
    </location>
</feature>
<protein>
    <submittedName>
        <fullName evidence="2">Uncharacterized protein</fullName>
    </submittedName>
</protein>
<sequence length="236" mass="25269">MRATSLSLPFSRGRRLLPLDVVSTIIRDIVEVFPVMNHDVPAEFMPSVDTEVEVEAAIEPSPEAPAELPDVSVQAVQSESLAEEVVGAQDFGVVEEGTVFIDVESPGAVPCAGALSSEMEAQVPVAPARDSHVPELCKRQLLVTKGFSQIEALGPLSIQRSETELVEAGERYGGFVKLQELKVFRRQALLLGGTDDLYGLRDPSPSPNENGSLVSAGTSRSRELQKTSSTGELISI</sequence>
<feature type="compositionally biased region" description="Polar residues" evidence="1">
    <location>
        <begin position="207"/>
        <end position="219"/>
    </location>
</feature>
<evidence type="ECO:0000313" key="2">
    <source>
        <dbReference type="EMBL" id="GMG99245.1"/>
    </source>
</evidence>
<name>A0AAD3P3T4_NEPGR</name>